<evidence type="ECO:0000313" key="2">
    <source>
        <dbReference type="Proteomes" id="UP000054559"/>
    </source>
</evidence>
<accession>A0A0J8R9N2</accession>
<proteinExistence type="predicted"/>
<organism evidence="1 2">
    <name type="scientific">Coccidioides immitis RMSCC 3703</name>
    <dbReference type="NCBI Taxonomy" id="454286"/>
    <lineage>
        <taxon>Eukaryota</taxon>
        <taxon>Fungi</taxon>
        <taxon>Dikarya</taxon>
        <taxon>Ascomycota</taxon>
        <taxon>Pezizomycotina</taxon>
        <taxon>Eurotiomycetes</taxon>
        <taxon>Eurotiomycetidae</taxon>
        <taxon>Onygenales</taxon>
        <taxon>Onygenaceae</taxon>
        <taxon>Coccidioides</taxon>
    </lineage>
</organism>
<dbReference type="Proteomes" id="UP000054559">
    <property type="component" value="Unassembled WGS sequence"/>
</dbReference>
<dbReference type="AlphaFoldDB" id="A0A0J8R9N2"/>
<dbReference type="EMBL" id="DS268126">
    <property type="protein sequence ID" value="KMU81784.1"/>
    <property type="molecule type" value="Genomic_DNA"/>
</dbReference>
<reference evidence="2" key="1">
    <citation type="journal article" date="2010" name="Genome Res.">
        <title>Population genomic sequencing of Coccidioides fungi reveals recent hybridization and transposon control.</title>
        <authorList>
            <person name="Neafsey D.E."/>
            <person name="Barker B.M."/>
            <person name="Sharpton T.J."/>
            <person name="Stajich J.E."/>
            <person name="Park D.J."/>
            <person name="Whiston E."/>
            <person name="Hung C.-Y."/>
            <person name="McMahan C."/>
            <person name="White J."/>
            <person name="Sykes S."/>
            <person name="Heiman D."/>
            <person name="Young S."/>
            <person name="Zeng Q."/>
            <person name="Abouelleil A."/>
            <person name="Aftuck L."/>
            <person name="Bessette D."/>
            <person name="Brown A."/>
            <person name="FitzGerald M."/>
            <person name="Lui A."/>
            <person name="Macdonald J.P."/>
            <person name="Priest M."/>
            <person name="Orbach M.J."/>
            <person name="Galgiani J.N."/>
            <person name="Kirkland T.N."/>
            <person name="Cole G.T."/>
            <person name="Birren B.W."/>
            <person name="Henn M.R."/>
            <person name="Taylor J.W."/>
            <person name="Rounsley S.D."/>
        </authorList>
    </citation>
    <scope>NUCLEOTIDE SEQUENCE [LARGE SCALE GENOMIC DNA]</scope>
    <source>
        <strain evidence="2">RMSCC 3703</strain>
    </source>
</reference>
<evidence type="ECO:0000313" key="1">
    <source>
        <dbReference type="EMBL" id="KMU81784.1"/>
    </source>
</evidence>
<protein>
    <submittedName>
        <fullName evidence="1">Uncharacterized protein</fullName>
    </submittedName>
</protein>
<sequence length="101" mass="11900">MGACYCGNLFLSNCKNKGWTCMTYQIECIREKKSINEEGTHPLVDRLKKRRIPRLLLLFWVPMLIQFGLPPNSRGFVSNFRQSTKGFEHADQRRKAHSRWI</sequence>
<gene>
    <name evidence="1" type="ORF">CISG_02801</name>
</gene>
<name>A0A0J8R9N2_COCIT</name>